<dbReference type="Gene3D" id="2.40.50.40">
    <property type="match status" value="1"/>
</dbReference>
<feature type="binding site" evidence="12">
    <location>
        <position position="165"/>
    </location>
    <ligand>
        <name>Zn(2+)</name>
        <dbReference type="ChEBI" id="CHEBI:29105"/>
        <label>3</label>
    </ligand>
</feature>
<dbReference type="PROSITE" id="PS50868">
    <property type="entry name" value="POST_SET"/>
    <property type="match status" value="1"/>
</dbReference>
<comment type="subcellular location">
    <subcellularLocation>
        <location evidence="2">Chromosome</location>
    </subcellularLocation>
    <subcellularLocation>
        <location evidence="1 11">Nucleus</location>
    </subcellularLocation>
</comment>
<dbReference type="PRINTS" id="PR00504">
    <property type="entry name" value="CHROMODOMAIN"/>
</dbReference>
<keyword evidence="8 11" id="KW-0862">Zinc</keyword>
<feature type="binding site" evidence="12">
    <location>
        <position position="331"/>
    </location>
    <ligand>
        <name>Zn(2+)</name>
        <dbReference type="ChEBI" id="CHEBI:29105"/>
        <label>4</label>
    </ligand>
</feature>
<dbReference type="GO" id="GO:0005694">
    <property type="term" value="C:chromosome"/>
    <property type="evidence" value="ECO:0007669"/>
    <property type="project" value="UniProtKB-SubCell"/>
</dbReference>
<dbReference type="GO" id="GO:0140949">
    <property type="term" value="F:histone H3K9 trimethyltransferase activity"/>
    <property type="evidence" value="ECO:0007669"/>
    <property type="project" value="UniProtKB-EC"/>
</dbReference>
<dbReference type="SUPFAM" id="SSF82199">
    <property type="entry name" value="SET domain"/>
    <property type="match status" value="1"/>
</dbReference>
<evidence type="ECO:0000256" key="5">
    <source>
        <dbReference type="ARBA" id="ARBA00022679"/>
    </source>
</evidence>
<gene>
    <name evidence="18" type="ORF">GGI25_005181</name>
</gene>
<dbReference type="Gene3D" id="2.170.270.10">
    <property type="entry name" value="SET domain"/>
    <property type="match status" value="1"/>
</dbReference>
<dbReference type="CDD" id="cd00024">
    <property type="entry name" value="CD_CSD"/>
    <property type="match status" value="1"/>
</dbReference>
<dbReference type="GO" id="GO:0005634">
    <property type="term" value="C:nucleus"/>
    <property type="evidence" value="ECO:0007669"/>
    <property type="project" value="UniProtKB-SubCell"/>
</dbReference>
<feature type="binding site" evidence="12">
    <location>
        <position position="336"/>
    </location>
    <ligand>
        <name>Zn(2+)</name>
        <dbReference type="ChEBI" id="CHEBI:29105"/>
        <label>4</label>
    </ligand>
</feature>
<comment type="similarity">
    <text evidence="11">Belongs to the class V-like SAM-binding methyltransferase superfamily. Histone-lysine methyltransferase family. Suvar3-9 subfamily.</text>
</comment>
<dbReference type="Pfam" id="PF00385">
    <property type="entry name" value="Chromo"/>
    <property type="match status" value="1"/>
</dbReference>
<feature type="binding site" evidence="12">
    <location>
        <position position="171"/>
    </location>
    <ligand>
        <name>Zn(2+)</name>
        <dbReference type="ChEBI" id="CHEBI:29105"/>
        <label>3</label>
    </ligand>
</feature>
<sequence>MKTSTKPPKPEEEESYEVEKIVDDRWADGVHYYLLKWKGYDASENTWEPEGNLQCPSIVARYRASKVRDAEAKQYARGIDVSGIWNCPSIHKLRVVNTVDSARLPDDFTYIDGYVCTAQVPQPSTVMFPCSCTDGCGADCACMQVPYYDADGLLCIDHSQCIIECGDACACSRDCPNRVVQRGNIIEMDIRRMVAKGWGVVSRKRIRRGEYICRYTGELMSDQEASALKKTHSTYLFDLDKECPAGRSAHFTIDAQFYGNVSHFFNHSCEPNMSIWGVYINHLDPRLHELAFFANRDIAPDEELTFDYCPNMQHARSSRSVQLGACFKCNCGSASCRGSVFA</sequence>
<dbReference type="Proteomes" id="UP001151518">
    <property type="component" value="Unassembled WGS sequence"/>
</dbReference>
<dbReference type="InterPro" id="IPR017984">
    <property type="entry name" value="Chromo_dom_subgr"/>
</dbReference>
<feature type="domain" description="4Fe-4S ferredoxin-type" evidence="17">
    <location>
        <begin position="152"/>
        <end position="185"/>
    </location>
</feature>
<evidence type="ECO:0000256" key="11">
    <source>
        <dbReference type="PIRNR" id="PIRNR009343"/>
    </source>
</evidence>
<evidence type="ECO:0000256" key="12">
    <source>
        <dbReference type="PIRSR" id="PIRSR009343-2"/>
    </source>
</evidence>
<evidence type="ECO:0000256" key="8">
    <source>
        <dbReference type="ARBA" id="ARBA00022833"/>
    </source>
</evidence>
<dbReference type="PROSITE" id="PS50867">
    <property type="entry name" value="PRE_SET"/>
    <property type="match status" value="1"/>
</dbReference>
<feature type="binding site" evidence="12">
    <location>
        <position position="329"/>
    </location>
    <ligand>
        <name>Zn(2+)</name>
        <dbReference type="ChEBI" id="CHEBI:29105"/>
        <label>4</label>
    </ligand>
</feature>
<dbReference type="InterPro" id="IPR003616">
    <property type="entry name" value="Post-SET_dom"/>
</dbReference>
<keyword evidence="9 11" id="KW-0156">Chromatin regulator</keyword>
<feature type="binding site" evidence="12">
    <location>
        <position position="132"/>
    </location>
    <ligand>
        <name>Zn(2+)</name>
        <dbReference type="ChEBI" id="CHEBI:29105"/>
        <label>1</label>
    </ligand>
</feature>
<dbReference type="InterPro" id="IPR017896">
    <property type="entry name" value="4Fe4S_Fe-S-bd"/>
</dbReference>
<evidence type="ECO:0000259" key="15">
    <source>
        <dbReference type="PROSITE" id="PS50867"/>
    </source>
</evidence>
<dbReference type="SUPFAM" id="SSF54160">
    <property type="entry name" value="Chromo domain-like"/>
    <property type="match status" value="1"/>
</dbReference>
<dbReference type="SMART" id="SM00298">
    <property type="entry name" value="CHROMO"/>
    <property type="match status" value="1"/>
</dbReference>
<keyword evidence="6 11" id="KW-0949">S-adenosyl-L-methionine</keyword>
<dbReference type="SMART" id="SM00317">
    <property type="entry name" value="SET"/>
    <property type="match status" value="1"/>
</dbReference>
<dbReference type="EMBL" id="JANBTW010000086">
    <property type="protein sequence ID" value="KAJ2672254.1"/>
    <property type="molecule type" value="Genomic_DNA"/>
</dbReference>
<evidence type="ECO:0000256" key="3">
    <source>
        <dbReference type="ARBA" id="ARBA00022454"/>
    </source>
</evidence>
<protein>
    <recommendedName>
        <fullName evidence="11">Histone-lysine N-methyltransferase</fullName>
        <ecNumber evidence="11">2.1.1.355</ecNumber>
    </recommendedName>
</protein>
<evidence type="ECO:0000259" key="13">
    <source>
        <dbReference type="PROSITE" id="PS50013"/>
    </source>
</evidence>
<dbReference type="Pfam" id="PF00856">
    <property type="entry name" value="SET"/>
    <property type="match status" value="1"/>
</dbReference>
<dbReference type="PROSITE" id="PS51379">
    <property type="entry name" value="4FE4S_FER_2"/>
    <property type="match status" value="1"/>
</dbReference>
<keyword evidence="4 11" id="KW-0489">Methyltransferase</keyword>
<feature type="binding site" evidence="12">
    <location>
        <position position="269"/>
    </location>
    <ligand>
        <name>Zn(2+)</name>
        <dbReference type="ChEBI" id="CHEBI:29105"/>
        <label>4</label>
    </ligand>
</feature>
<dbReference type="InterPro" id="IPR016197">
    <property type="entry name" value="Chromo-like_dom_sf"/>
</dbReference>
<dbReference type="InterPro" id="IPR023780">
    <property type="entry name" value="Chromo_domain"/>
</dbReference>
<keyword evidence="5 11" id="KW-0808">Transferase</keyword>
<dbReference type="AlphaFoldDB" id="A0A9W8KVX9"/>
<feature type="domain" description="Pre-SET" evidence="15">
    <location>
        <begin position="128"/>
        <end position="183"/>
    </location>
</feature>
<feature type="binding site" evidence="12">
    <location>
        <position position="130"/>
    </location>
    <ligand>
        <name>Zn(2+)</name>
        <dbReference type="ChEBI" id="CHEBI:29105"/>
        <label>1</label>
    </ligand>
</feature>
<reference evidence="18" key="1">
    <citation type="submission" date="2022-07" db="EMBL/GenBank/DDBJ databases">
        <title>Phylogenomic reconstructions and comparative analyses of Kickxellomycotina fungi.</title>
        <authorList>
            <person name="Reynolds N.K."/>
            <person name="Stajich J.E."/>
            <person name="Barry K."/>
            <person name="Grigoriev I.V."/>
            <person name="Crous P."/>
            <person name="Smith M.E."/>
        </authorList>
    </citation>
    <scope>NUCLEOTIDE SEQUENCE</scope>
    <source>
        <strain evidence="18">NRRL 3115</strain>
    </source>
</reference>
<organism evidence="18 19">
    <name type="scientific">Coemansia spiralis</name>
    <dbReference type="NCBI Taxonomy" id="417178"/>
    <lineage>
        <taxon>Eukaryota</taxon>
        <taxon>Fungi</taxon>
        <taxon>Fungi incertae sedis</taxon>
        <taxon>Zoopagomycota</taxon>
        <taxon>Kickxellomycotina</taxon>
        <taxon>Kickxellomycetes</taxon>
        <taxon>Kickxellales</taxon>
        <taxon>Kickxellaceae</taxon>
        <taxon>Coemansia</taxon>
    </lineage>
</organism>
<evidence type="ECO:0000256" key="9">
    <source>
        <dbReference type="ARBA" id="ARBA00022853"/>
    </source>
</evidence>
<evidence type="ECO:0000256" key="1">
    <source>
        <dbReference type="ARBA" id="ARBA00004123"/>
    </source>
</evidence>
<dbReference type="InterPro" id="IPR007728">
    <property type="entry name" value="Pre-SET_dom"/>
</dbReference>
<dbReference type="Pfam" id="PF05033">
    <property type="entry name" value="Pre-SET"/>
    <property type="match status" value="1"/>
</dbReference>
<dbReference type="InterPro" id="IPR050973">
    <property type="entry name" value="H3K9_Histone-Lys_N-MTase"/>
</dbReference>
<keyword evidence="10 11" id="KW-0539">Nucleus</keyword>
<proteinExistence type="inferred from homology"/>
<dbReference type="InterPro" id="IPR023779">
    <property type="entry name" value="Chromodomain_CS"/>
</dbReference>
<dbReference type="PROSITE" id="PS50280">
    <property type="entry name" value="SET"/>
    <property type="match status" value="1"/>
</dbReference>
<accession>A0A9W8KVX9</accession>
<feature type="binding site" evidence="12">
    <location>
        <position position="169"/>
    </location>
    <ligand>
        <name>Zn(2+)</name>
        <dbReference type="ChEBI" id="CHEBI:29105"/>
        <label>2</label>
    </ligand>
</feature>
<keyword evidence="3" id="KW-0158">Chromosome</keyword>
<name>A0A9W8KVX9_9FUNG</name>
<evidence type="ECO:0000259" key="17">
    <source>
        <dbReference type="PROSITE" id="PS51379"/>
    </source>
</evidence>
<feature type="binding site" evidence="12">
    <location>
        <position position="130"/>
    </location>
    <ligand>
        <name>Zn(2+)</name>
        <dbReference type="ChEBI" id="CHEBI:29105"/>
        <label>2</label>
    </ligand>
</feature>
<evidence type="ECO:0000256" key="2">
    <source>
        <dbReference type="ARBA" id="ARBA00004286"/>
    </source>
</evidence>
<dbReference type="PROSITE" id="PS50013">
    <property type="entry name" value="CHROMO_2"/>
    <property type="match status" value="1"/>
</dbReference>
<evidence type="ECO:0000313" key="18">
    <source>
        <dbReference type="EMBL" id="KAJ2672254.1"/>
    </source>
</evidence>
<dbReference type="EC" id="2.1.1.355" evidence="11"/>
<dbReference type="InterPro" id="IPR000953">
    <property type="entry name" value="Chromo/chromo_shadow_dom"/>
</dbReference>
<dbReference type="GO" id="GO:0032259">
    <property type="term" value="P:methylation"/>
    <property type="evidence" value="ECO:0007669"/>
    <property type="project" value="UniProtKB-KW"/>
</dbReference>
<evidence type="ECO:0000256" key="10">
    <source>
        <dbReference type="ARBA" id="ARBA00023242"/>
    </source>
</evidence>
<comment type="catalytic activity">
    <reaction evidence="11">
        <text>L-lysyl(9)-[histone H3] + 3 S-adenosyl-L-methionine = N(6),N(6),N(6)-trimethyl-L-lysyl(9)-[histone H3] + 3 S-adenosyl-L-homocysteine + 3 H(+)</text>
        <dbReference type="Rhea" id="RHEA:60276"/>
        <dbReference type="Rhea" id="RHEA-COMP:15538"/>
        <dbReference type="Rhea" id="RHEA-COMP:15546"/>
        <dbReference type="ChEBI" id="CHEBI:15378"/>
        <dbReference type="ChEBI" id="CHEBI:29969"/>
        <dbReference type="ChEBI" id="CHEBI:57856"/>
        <dbReference type="ChEBI" id="CHEBI:59789"/>
        <dbReference type="ChEBI" id="CHEBI:61961"/>
        <dbReference type="EC" id="2.1.1.355"/>
    </reaction>
</comment>
<evidence type="ECO:0000313" key="19">
    <source>
        <dbReference type="Proteomes" id="UP001151518"/>
    </source>
</evidence>
<dbReference type="GO" id="GO:0008270">
    <property type="term" value="F:zinc ion binding"/>
    <property type="evidence" value="ECO:0007669"/>
    <property type="project" value="UniProtKB-UniRule"/>
</dbReference>
<evidence type="ECO:0000256" key="7">
    <source>
        <dbReference type="ARBA" id="ARBA00022723"/>
    </source>
</evidence>
<evidence type="ECO:0000256" key="6">
    <source>
        <dbReference type="ARBA" id="ARBA00022691"/>
    </source>
</evidence>
<feature type="domain" description="Chromo" evidence="13">
    <location>
        <begin position="16"/>
        <end position="74"/>
    </location>
</feature>
<keyword evidence="7 11" id="KW-0479">Metal-binding</keyword>
<dbReference type="InterPro" id="IPR046341">
    <property type="entry name" value="SET_dom_sf"/>
</dbReference>
<dbReference type="InterPro" id="IPR011381">
    <property type="entry name" value="H3-K9_MeTrfase_SUV39H1/2-like"/>
</dbReference>
<feature type="binding site" evidence="12">
    <location>
        <position position="175"/>
    </location>
    <ligand>
        <name>Zn(2+)</name>
        <dbReference type="ChEBI" id="CHEBI:29105"/>
        <label>3</label>
    </ligand>
</feature>
<feature type="domain" description="Post-SET" evidence="16">
    <location>
        <begin position="325"/>
        <end position="341"/>
    </location>
</feature>
<evidence type="ECO:0000259" key="16">
    <source>
        <dbReference type="PROSITE" id="PS50868"/>
    </source>
</evidence>
<dbReference type="OrthoDB" id="308383at2759"/>
<dbReference type="PANTHER" id="PTHR46223">
    <property type="entry name" value="HISTONE-LYSINE N-METHYLTRANSFERASE SUV39H"/>
    <property type="match status" value="1"/>
</dbReference>
<comment type="caution">
    <text evidence="18">The sequence shown here is derived from an EMBL/GenBank/DDBJ whole genome shotgun (WGS) entry which is preliminary data.</text>
</comment>
<dbReference type="PANTHER" id="PTHR46223:SF3">
    <property type="entry name" value="HISTONE-LYSINE N-METHYLTRANSFERASE SET-23"/>
    <property type="match status" value="1"/>
</dbReference>
<evidence type="ECO:0000256" key="4">
    <source>
        <dbReference type="ARBA" id="ARBA00022603"/>
    </source>
</evidence>
<feature type="binding site" evidence="12">
    <location>
        <position position="165"/>
    </location>
    <ligand>
        <name>Zn(2+)</name>
        <dbReference type="ChEBI" id="CHEBI:29105"/>
        <label>2</label>
    </ligand>
</feature>
<feature type="domain" description="SET" evidence="14">
    <location>
        <begin position="178"/>
        <end position="309"/>
    </location>
</feature>
<dbReference type="PIRSF" id="PIRSF009343">
    <property type="entry name" value="SUV39_SET"/>
    <property type="match status" value="1"/>
</dbReference>
<evidence type="ECO:0000259" key="14">
    <source>
        <dbReference type="PROSITE" id="PS50280"/>
    </source>
</evidence>
<dbReference type="PROSITE" id="PS00598">
    <property type="entry name" value="CHROMO_1"/>
    <property type="match status" value="1"/>
</dbReference>
<dbReference type="InterPro" id="IPR001214">
    <property type="entry name" value="SET_dom"/>
</dbReference>